<name>A0ABQ6DYM2_9GAMM</name>
<feature type="domain" description="HNH nuclease" evidence="1">
    <location>
        <begin position="147"/>
        <end position="198"/>
    </location>
</feature>
<organism evidence="2 3">
    <name type="scientific">Psychromonas marina</name>
    <dbReference type="NCBI Taxonomy" id="88364"/>
    <lineage>
        <taxon>Bacteria</taxon>
        <taxon>Pseudomonadati</taxon>
        <taxon>Pseudomonadota</taxon>
        <taxon>Gammaproteobacteria</taxon>
        <taxon>Alteromonadales</taxon>
        <taxon>Psychromonadaceae</taxon>
        <taxon>Psychromonas</taxon>
    </lineage>
</organism>
<evidence type="ECO:0000259" key="1">
    <source>
        <dbReference type="Pfam" id="PF13391"/>
    </source>
</evidence>
<proteinExistence type="predicted"/>
<evidence type="ECO:0000313" key="2">
    <source>
        <dbReference type="EMBL" id="GLS90099.1"/>
    </source>
</evidence>
<dbReference type="Pfam" id="PF13391">
    <property type="entry name" value="HNH_2"/>
    <property type="match status" value="1"/>
</dbReference>
<dbReference type="InterPro" id="IPR003615">
    <property type="entry name" value="HNH_nuc"/>
</dbReference>
<gene>
    <name evidence="2" type="ORF">GCM10007916_11660</name>
</gene>
<keyword evidence="3" id="KW-1185">Reference proteome</keyword>
<comment type="caution">
    <text evidence="2">The sequence shown here is derived from an EMBL/GenBank/DDBJ whole genome shotgun (WGS) entry which is preliminary data.</text>
</comment>
<accession>A0ABQ6DYM2</accession>
<reference evidence="3" key="1">
    <citation type="journal article" date="2019" name="Int. J. Syst. Evol. Microbiol.">
        <title>The Global Catalogue of Microorganisms (GCM) 10K type strain sequencing project: providing services to taxonomists for standard genome sequencing and annotation.</title>
        <authorList>
            <consortium name="The Broad Institute Genomics Platform"/>
            <consortium name="The Broad Institute Genome Sequencing Center for Infectious Disease"/>
            <person name="Wu L."/>
            <person name="Ma J."/>
        </authorList>
    </citation>
    <scope>NUCLEOTIDE SEQUENCE [LARGE SCALE GENOMIC DNA]</scope>
    <source>
        <strain evidence="3">NBRC 103166</strain>
    </source>
</reference>
<protein>
    <recommendedName>
        <fullName evidence="1">HNH nuclease domain-containing protein</fullName>
    </recommendedName>
</protein>
<dbReference type="Proteomes" id="UP001157353">
    <property type="component" value="Unassembled WGS sequence"/>
</dbReference>
<evidence type="ECO:0000313" key="3">
    <source>
        <dbReference type="Proteomes" id="UP001157353"/>
    </source>
</evidence>
<sequence>MGGIMNESYSYIRPQSVNGEKPEYTFYQMDDAVKVVRKTNKIRFEHIFKKGDLVQGRTLKTFGFLAGYKEKRSVYATSEEFPESNAQSLANQIDFIYENEISSAIEYDLAEIILDSTTTATDKECLVKARIGQGVFRRNLFIMWGGCAVTGVTTKELLIASHIQPWSKSNGNERLDVFNGFLLIANIDKAFDSGLITFASTGEIIISPLFNDYHMAGISTDMKLKLQPEHGKYLKYHREFVYKNT</sequence>
<dbReference type="EMBL" id="BSPQ01000002">
    <property type="protein sequence ID" value="GLS90099.1"/>
    <property type="molecule type" value="Genomic_DNA"/>
</dbReference>